<evidence type="ECO:0000313" key="3">
    <source>
        <dbReference type="Proteomes" id="UP000566819"/>
    </source>
</evidence>
<dbReference type="Proteomes" id="UP000566819">
    <property type="component" value="Unassembled WGS sequence"/>
</dbReference>
<name>A0A8H4VYF7_9HELO</name>
<proteinExistence type="predicted"/>
<feature type="region of interest" description="Disordered" evidence="1">
    <location>
        <begin position="203"/>
        <end position="224"/>
    </location>
</feature>
<feature type="compositionally biased region" description="Basic and acidic residues" evidence="1">
    <location>
        <begin position="212"/>
        <end position="223"/>
    </location>
</feature>
<organism evidence="2 3">
    <name type="scientific">Cudoniella acicularis</name>
    <dbReference type="NCBI Taxonomy" id="354080"/>
    <lineage>
        <taxon>Eukaryota</taxon>
        <taxon>Fungi</taxon>
        <taxon>Dikarya</taxon>
        <taxon>Ascomycota</taxon>
        <taxon>Pezizomycotina</taxon>
        <taxon>Leotiomycetes</taxon>
        <taxon>Helotiales</taxon>
        <taxon>Tricladiaceae</taxon>
        <taxon>Cudoniella</taxon>
    </lineage>
</organism>
<feature type="region of interest" description="Disordered" evidence="1">
    <location>
        <begin position="1"/>
        <end position="31"/>
    </location>
</feature>
<dbReference type="EMBL" id="JAAMPI010000980">
    <property type="protein sequence ID" value="KAF4627373.1"/>
    <property type="molecule type" value="Genomic_DNA"/>
</dbReference>
<comment type="caution">
    <text evidence="2">The sequence shown here is derived from an EMBL/GenBank/DDBJ whole genome shotgun (WGS) entry which is preliminary data.</text>
</comment>
<keyword evidence="3" id="KW-1185">Reference proteome</keyword>
<gene>
    <name evidence="2" type="ORF">G7Y89_g10783</name>
</gene>
<reference evidence="2 3" key="1">
    <citation type="submission" date="2020-03" db="EMBL/GenBank/DDBJ databases">
        <title>Draft Genome Sequence of Cudoniella acicularis.</title>
        <authorList>
            <person name="Buettner E."/>
            <person name="Kellner H."/>
        </authorList>
    </citation>
    <scope>NUCLEOTIDE SEQUENCE [LARGE SCALE GENOMIC DNA]</scope>
    <source>
        <strain evidence="2 3">DSM 108380</strain>
    </source>
</reference>
<accession>A0A8H4VYF7</accession>
<dbReference type="AlphaFoldDB" id="A0A8H4VYF7"/>
<protein>
    <submittedName>
        <fullName evidence="2">Uncharacterized protein</fullName>
    </submittedName>
</protein>
<evidence type="ECO:0000313" key="2">
    <source>
        <dbReference type="EMBL" id="KAF4627373.1"/>
    </source>
</evidence>
<evidence type="ECO:0000256" key="1">
    <source>
        <dbReference type="SAM" id="MobiDB-lite"/>
    </source>
</evidence>
<sequence length="394" mass="43466">MSASIKRCFDNSGDPEDADRKRPRQGPKPIPDLKTVITKVAGLMPKPMLEKILIESAMKEDSVIKKIKSNYKAFALLHPSRPLLYVNYIEAGMIARDTEGDGMPPAGQQFEIVDAIVEGQVRQIKRDPDAGVFALLPHPAINTAVVENASQGASEDSEAKKQLKAELQASVANPLSDVNQNVMSRTPASNSLKGESAKLSTGRALAPSPLVDSHRPYATDKPGRLPNGDLKFDHCVEAVTKMMNEKFTNRTGFKATYGVHYYKHSAIEDIIKHGIQKMIEKEAATTSFETKMNALIALKDISFAILHAKPSKFASTTRNSEVTQAKIRDLMVDIVKLMTASEKGKLLANEKWLSEMQTLKEEGDRYGVKFVDPDAILSLCRSQNMAEKEIKNEE</sequence>